<feature type="non-terminal residue" evidence="2">
    <location>
        <position position="1"/>
    </location>
</feature>
<evidence type="ECO:0000259" key="1">
    <source>
        <dbReference type="Pfam" id="PF01326"/>
    </source>
</evidence>
<dbReference type="Gene3D" id="3.30.1490.20">
    <property type="entry name" value="ATP-grasp fold, A domain"/>
    <property type="match status" value="1"/>
</dbReference>
<dbReference type="GO" id="GO:0016301">
    <property type="term" value="F:kinase activity"/>
    <property type="evidence" value="ECO:0007669"/>
    <property type="project" value="InterPro"/>
</dbReference>
<dbReference type="InterPro" id="IPR002192">
    <property type="entry name" value="PPDK_AMP/ATP-bd"/>
</dbReference>
<dbReference type="AlphaFoldDB" id="X0UD82"/>
<proteinExistence type="predicted"/>
<dbReference type="SUPFAM" id="SSF56059">
    <property type="entry name" value="Glutathione synthetase ATP-binding domain-like"/>
    <property type="match status" value="1"/>
</dbReference>
<name>X0UD82_9ZZZZ</name>
<sequence length="296" mass="33662">GFMKVVRGEEINIAYLASRVSCPFLVRNFGSYDFEYESRYLKNPYEIDEYKKKVIRKVMADADADYYTLSKQMLYWHTLHDSAFRSVKVEECREGSKRQGEITLVTEDNFQVLWKDNYPENIPLEKLYDFNLSALKNEKRRKITFLPEVLIGIEDYLEERKSVGQFIPDTLRIRKYLSDGIPNDPLEQILEATSAVFSSWNGTKAREYRNKEGISHKLGTAVNIQRMVFANISNESGTAVVFSSCPATGKKGITGEYILGQQGEALVGGNATPQDMETLKTGLPEVYQNIAKIAGT</sequence>
<dbReference type="GO" id="GO:0005524">
    <property type="term" value="F:ATP binding"/>
    <property type="evidence" value="ECO:0007669"/>
    <property type="project" value="InterPro"/>
</dbReference>
<dbReference type="InterPro" id="IPR013815">
    <property type="entry name" value="ATP_grasp_subdomain_1"/>
</dbReference>
<gene>
    <name evidence="2" type="ORF">S01H1_19854</name>
</gene>
<dbReference type="PANTHER" id="PTHR22931:SF9">
    <property type="entry name" value="PYRUVATE, PHOSPHATE DIKINASE 1, CHLOROPLASTIC"/>
    <property type="match status" value="1"/>
</dbReference>
<feature type="domain" description="Pyruvate phosphate dikinase AMP/ATP-binding" evidence="1">
    <location>
        <begin position="187"/>
        <end position="284"/>
    </location>
</feature>
<dbReference type="GO" id="GO:0050242">
    <property type="term" value="F:pyruvate, phosphate dikinase activity"/>
    <property type="evidence" value="ECO:0007669"/>
    <property type="project" value="InterPro"/>
</dbReference>
<comment type="caution">
    <text evidence="2">The sequence shown here is derived from an EMBL/GenBank/DDBJ whole genome shotgun (WGS) entry which is preliminary data.</text>
</comment>
<organism evidence="2">
    <name type="scientific">marine sediment metagenome</name>
    <dbReference type="NCBI Taxonomy" id="412755"/>
    <lineage>
        <taxon>unclassified sequences</taxon>
        <taxon>metagenomes</taxon>
        <taxon>ecological metagenomes</taxon>
    </lineage>
</organism>
<dbReference type="InterPro" id="IPR010121">
    <property type="entry name" value="Pyruvate_phosphate_dikinase"/>
</dbReference>
<dbReference type="Gene3D" id="3.30.470.20">
    <property type="entry name" value="ATP-grasp fold, B domain"/>
    <property type="match status" value="1"/>
</dbReference>
<protein>
    <recommendedName>
        <fullName evidence="1">Pyruvate phosphate dikinase AMP/ATP-binding domain-containing protein</fullName>
    </recommendedName>
</protein>
<dbReference type="EMBL" id="BARS01010781">
    <property type="protein sequence ID" value="GAF97276.1"/>
    <property type="molecule type" value="Genomic_DNA"/>
</dbReference>
<reference evidence="2" key="1">
    <citation type="journal article" date="2014" name="Front. Microbiol.">
        <title>High frequency of phylogenetically diverse reductive dehalogenase-homologous genes in deep subseafloor sedimentary metagenomes.</title>
        <authorList>
            <person name="Kawai M."/>
            <person name="Futagami T."/>
            <person name="Toyoda A."/>
            <person name="Takaki Y."/>
            <person name="Nishi S."/>
            <person name="Hori S."/>
            <person name="Arai W."/>
            <person name="Tsubouchi T."/>
            <person name="Morono Y."/>
            <person name="Uchiyama I."/>
            <person name="Ito T."/>
            <person name="Fujiyama A."/>
            <person name="Inagaki F."/>
            <person name="Takami H."/>
        </authorList>
    </citation>
    <scope>NUCLEOTIDE SEQUENCE</scope>
    <source>
        <strain evidence="2">Expedition CK06-06</strain>
    </source>
</reference>
<accession>X0UD82</accession>
<feature type="non-terminal residue" evidence="2">
    <location>
        <position position="296"/>
    </location>
</feature>
<dbReference type="Pfam" id="PF01326">
    <property type="entry name" value="PPDK_N"/>
    <property type="match status" value="1"/>
</dbReference>
<dbReference type="PANTHER" id="PTHR22931">
    <property type="entry name" value="PHOSPHOENOLPYRUVATE DIKINASE-RELATED"/>
    <property type="match status" value="1"/>
</dbReference>
<evidence type="ECO:0000313" key="2">
    <source>
        <dbReference type="EMBL" id="GAF97276.1"/>
    </source>
</evidence>